<name>A0ABW0DXA7_9ACTN</name>
<accession>A0ABW0DXA7</accession>
<reference evidence="2" key="1">
    <citation type="journal article" date="2019" name="Int. J. Syst. Evol. Microbiol.">
        <title>The Global Catalogue of Microorganisms (GCM) 10K type strain sequencing project: providing services to taxonomists for standard genome sequencing and annotation.</title>
        <authorList>
            <consortium name="The Broad Institute Genomics Platform"/>
            <consortium name="The Broad Institute Genome Sequencing Center for Infectious Disease"/>
            <person name="Wu L."/>
            <person name="Ma J."/>
        </authorList>
    </citation>
    <scope>NUCLEOTIDE SEQUENCE [LARGE SCALE GENOMIC DNA]</scope>
    <source>
        <strain evidence="2">CGMCC 4.7131</strain>
    </source>
</reference>
<dbReference type="InterPro" id="IPR014729">
    <property type="entry name" value="Rossmann-like_a/b/a_fold"/>
</dbReference>
<keyword evidence="2" id="KW-1185">Reference proteome</keyword>
<evidence type="ECO:0008006" key="3">
    <source>
        <dbReference type="Google" id="ProtNLM"/>
    </source>
</evidence>
<evidence type="ECO:0000313" key="2">
    <source>
        <dbReference type="Proteomes" id="UP001596035"/>
    </source>
</evidence>
<organism evidence="1 2">
    <name type="scientific">Streptomyces atrovirens</name>
    <dbReference type="NCBI Taxonomy" id="285556"/>
    <lineage>
        <taxon>Bacteria</taxon>
        <taxon>Bacillati</taxon>
        <taxon>Actinomycetota</taxon>
        <taxon>Actinomycetes</taxon>
        <taxon>Kitasatosporales</taxon>
        <taxon>Streptomycetaceae</taxon>
        <taxon>Streptomyces</taxon>
    </lineage>
</organism>
<comment type="caution">
    <text evidence="1">The sequence shown here is derived from an EMBL/GenBank/DDBJ whole genome shotgun (WGS) entry which is preliminary data.</text>
</comment>
<dbReference type="Gene3D" id="3.40.50.620">
    <property type="entry name" value="HUPs"/>
    <property type="match status" value="1"/>
</dbReference>
<dbReference type="EMBL" id="JBHSKN010000016">
    <property type="protein sequence ID" value="MFC5241873.1"/>
    <property type="molecule type" value="Genomic_DNA"/>
</dbReference>
<proteinExistence type="predicted"/>
<gene>
    <name evidence="1" type="ORF">ACFPWV_18415</name>
</gene>
<sequence>MHVWHVPLSRGVVDAEERARIRQAAEREFPAFVEPWHQKYPSVFVREELREGLTAHVPVRAWRGMGLLVAGRRTRRAAAGPVVHALTHRASRPVVVVSHD</sequence>
<dbReference type="RefSeq" id="WP_344560279.1">
    <property type="nucleotide sequence ID" value="NZ_BAAATG010000017.1"/>
</dbReference>
<dbReference type="Proteomes" id="UP001596035">
    <property type="component" value="Unassembled WGS sequence"/>
</dbReference>
<evidence type="ECO:0000313" key="1">
    <source>
        <dbReference type="EMBL" id="MFC5241873.1"/>
    </source>
</evidence>
<dbReference type="SUPFAM" id="SSF52402">
    <property type="entry name" value="Adenine nucleotide alpha hydrolases-like"/>
    <property type="match status" value="1"/>
</dbReference>
<protein>
    <recommendedName>
        <fullName evidence="3">Universal stress protein</fullName>
    </recommendedName>
</protein>